<protein>
    <recommendedName>
        <fullName evidence="3">Methyltransferase type 11 domain-containing protein</fullName>
    </recommendedName>
</protein>
<dbReference type="InterPro" id="IPR029063">
    <property type="entry name" value="SAM-dependent_MTases_sf"/>
</dbReference>
<keyword evidence="2" id="KW-1185">Reference proteome</keyword>
<dbReference type="InParanoid" id="A0A7G1G5Y1"/>
<dbReference type="SUPFAM" id="SSF53335">
    <property type="entry name" value="S-adenosyl-L-methionine-dependent methyltransferases"/>
    <property type="match status" value="1"/>
</dbReference>
<evidence type="ECO:0000313" key="1">
    <source>
        <dbReference type="EMBL" id="BBE32020.1"/>
    </source>
</evidence>
<dbReference type="AlphaFoldDB" id="A0A7G1G5Y1"/>
<proteinExistence type="predicted"/>
<gene>
    <name evidence="1" type="ORF">OSSY52_21610</name>
</gene>
<dbReference type="Gene3D" id="3.40.50.150">
    <property type="entry name" value="Vaccinia Virus protein VP39"/>
    <property type="match status" value="1"/>
</dbReference>
<evidence type="ECO:0008006" key="3">
    <source>
        <dbReference type="Google" id="ProtNLM"/>
    </source>
</evidence>
<dbReference type="Proteomes" id="UP000516361">
    <property type="component" value="Chromosome"/>
</dbReference>
<evidence type="ECO:0000313" key="2">
    <source>
        <dbReference type="Proteomes" id="UP000516361"/>
    </source>
</evidence>
<dbReference type="RefSeq" id="WP_190614878.1">
    <property type="nucleotide sequence ID" value="NZ_AP018712.1"/>
</dbReference>
<organism evidence="1 2">
    <name type="scientific">Tepiditoga spiralis</name>
    <dbReference type="NCBI Taxonomy" id="2108365"/>
    <lineage>
        <taxon>Bacteria</taxon>
        <taxon>Thermotogati</taxon>
        <taxon>Thermotogota</taxon>
        <taxon>Thermotogae</taxon>
        <taxon>Petrotogales</taxon>
        <taxon>Petrotogaceae</taxon>
        <taxon>Tepiditoga</taxon>
    </lineage>
</organism>
<sequence>MNLAVKKELTDQLRFGIPSEEFMKEIIEECEVKEDSNVCILSSDNGFLTYTMMNRAKSIHLFEEHESVLNQLMTKLGSKNTSYYKFDKNFTLEDNSMDFVFININEYNHDIYKECNRVLKNNGKIILFYINEKKYEDIIIGGENLTLGENSNELNTILNNMGFEKNFEKSLRTYKIHLLDDDSKVEEEHHECSCNHEEDHSCSCGGEEEEHSCSGCGHNHIPENAKQAEVEIKVIIAKK</sequence>
<accession>A0A7G1G5Y1</accession>
<name>A0A7G1G5Y1_9BACT</name>
<dbReference type="EMBL" id="AP018712">
    <property type="protein sequence ID" value="BBE32020.1"/>
    <property type="molecule type" value="Genomic_DNA"/>
</dbReference>
<dbReference type="KEGG" id="ocy:OSSY52_21610"/>
<reference evidence="1 2" key="1">
    <citation type="submission" date="2018-06" db="EMBL/GenBank/DDBJ databases">
        <title>Genome sequencing of Oceanotoga sp. sy52.</title>
        <authorList>
            <person name="Mori K."/>
        </authorList>
    </citation>
    <scope>NUCLEOTIDE SEQUENCE [LARGE SCALE GENOMIC DNA]</scope>
    <source>
        <strain evidence="2">sy52</strain>
    </source>
</reference>